<reference evidence="2 3" key="1">
    <citation type="journal article" date="2009" name="Stand. Genomic Sci.">
        <title>Complete genome sequence of Stackebrandtia nassauensis type strain (LLR-40K-21).</title>
        <authorList>
            <person name="Munk C."/>
            <person name="Lapidus A."/>
            <person name="Copeland A."/>
            <person name="Jando M."/>
            <person name="Mayilraj S."/>
            <person name="Glavina Del Rio T."/>
            <person name="Nolan M."/>
            <person name="Chen F."/>
            <person name="Lucas S."/>
            <person name="Tice H."/>
            <person name="Cheng J.F."/>
            <person name="Han C."/>
            <person name="Detter J.C."/>
            <person name="Bruce D."/>
            <person name="Goodwin L."/>
            <person name="Chain P."/>
            <person name="Pitluck S."/>
            <person name="Goker M."/>
            <person name="Ovchinikova G."/>
            <person name="Pati A."/>
            <person name="Ivanova N."/>
            <person name="Mavromatis K."/>
            <person name="Chen A."/>
            <person name="Palaniappan K."/>
            <person name="Land M."/>
            <person name="Hauser L."/>
            <person name="Chang Y.J."/>
            <person name="Jeffries C.D."/>
            <person name="Bristow J."/>
            <person name="Eisen J.A."/>
            <person name="Markowitz V."/>
            <person name="Hugenholtz P."/>
            <person name="Kyrpides N.C."/>
            <person name="Klenk H.P."/>
        </authorList>
    </citation>
    <scope>NUCLEOTIDE SEQUENCE [LARGE SCALE GENOMIC DNA]</scope>
    <source>
        <strain evidence="3">DSM 44728 / CIP 108903 / NRRL B-16338 / NBRC 102104 / LLR-40K-21</strain>
    </source>
</reference>
<dbReference type="Proteomes" id="UP000000844">
    <property type="component" value="Chromosome"/>
</dbReference>
<dbReference type="AlphaFoldDB" id="D3Q8Y9"/>
<dbReference type="InterPro" id="IPR005149">
    <property type="entry name" value="Tscrpt_reg_PadR_N"/>
</dbReference>
<feature type="domain" description="Transcription regulator PadR N-terminal" evidence="1">
    <location>
        <begin position="15"/>
        <end position="90"/>
    </location>
</feature>
<dbReference type="SUPFAM" id="SSF46785">
    <property type="entry name" value="Winged helix' DNA-binding domain"/>
    <property type="match status" value="1"/>
</dbReference>
<dbReference type="PANTHER" id="PTHR33169">
    <property type="entry name" value="PADR-FAMILY TRANSCRIPTIONAL REGULATOR"/>
    <property type="match status" value="1"/>
</dbReference>
<dbReference type="STRING" id="446470.Snas_0887"/>
<dbReference type="RefSeq" id="WP_013016169.1">
    <property type="nucleotide sequence ID" value="NC_013947.1"/>
</dbReference>
<accession>D3Q8Y9</accession>
<dbReference type="OrthoDB" id="8443918at2"/>
<name>D3Q8Y9_STANL</name>
<sequence length="206" mass="23883">MARRSAASYQLSLAVLAYLMEKPRHPYELGKVVRERNGQESIDYKHASLYMVIDQLRRDGHIEAFETVRDGQRPERTVYRLTDSGRAELRDRMRTQIATPAKEHRMFEGVLSLVAALAPEEVDELLTERATALAAQIARIHEHVDDDPSIHRLFHIEHEYRLGQLEAEATFVREFQQLIRDNTENFTTFWTDLRARVLTAQSEPPS</sequence>
<gene>
    <name evidence="2" type="ordered locus">Snas_0887</name>
</gene>
<keyword evidence="3" id="KW-1185">Reference proteome</keyword>
<dbReference type="InterPro" id="IPR052509">
    <property type="entry name" value="Metal_resp_DNA-bind_regulator"/>
</dbReference>
<dbReference type="PANTHER" id="PTHR33169:SF27">
    <property type="entry name" value="TRANSCRIPTIONAL REGULATOR PADR FAMILY PROTEIN"/>
    <property type="match status" value="1"/>
</dbReference>
<protein>
    <submittedName>
        <fullName evidence="2">Transcriptional regulator, PadR-like family</fullName>
    </submittedName>
</protein>
<dbReference type="eggNOG" id="COG1695">
    <property type="taxonomic scope" value="Bacteria"/>
</dbReference>
<dbReference type="InterPro" id="IPR036390">
    <property type="entry name" value="WH_DNA-bd_sf"/>
</dbReference>
<evidence type="ECO:0000313" key="2">
    <source>
        <dbReference type="EMBL" id="ADD40598.1"/>
    </source>
</evidence>
<evidence type="ECO:0000313" key="3">
    <source>
        <dbReference type="Proteomes" id="UP000000844"/>
    </source>
</evidence>
<dbReference type="HOGENOM" id="CLU_089258_4_0_11"/>
<dbReference type="KEGG" id="sna:Snas_0887"/>
<dbReference type="Gene3D" id="1.10.10.10">
    <property type="entry name" value="Winged helix-like DNA-binding domain superfamily/Winged helix DNA-binding domain"/>
    <property type="match status" value="1"/>
</dbReference>
<dbReference type="InterPro" id="IPR036388">
    <property type="entry name" value="WH-like_DNA-bd_sf"/>
</dbReference>
<dbReference type="Pfam" id="PF03551">
    <property type="entry name" value="PadR"/>
    <property type="match status" value="1"/>
</dbReference>
<organism evidence="2 3">
    <name type="scientific">Stackebrandtia nassauensis (strain DSM 44728 / CIP 108903 / NRRL B-16338 / NBRC 102104 / LLR-40K-21)</name>
    <dbReference type="NCBI Taxonomy" id="446470"/>
    <lineage>
        <taxon>Bacteria</taxon>
        <taxon>Bacillati</taxon>
        <taxon>Actinomycetota</taxon>
        <taxon>Actinomycetes</taxon>
        <taxon>Glycomycetales</taxon>
        <taxon>Glycomycetaceae</taxon>
        <taxon>Stackebrandtia</taxon>
    </lineage>
</organism>
<dbReference type="EMBL" id="CP001778">
    <property type="protein sequence ID" value="ADD40598.1"/>
    <property type="molecule type" value="Genomic_DNA"/>
</dbReference>
<evidence type="ECO:0000259" key="1">
    <source>
        <dbReference type="Pfam" id="PF03551"/>
    </source>
</evidence>
<proteinExistence type="predicted"/>